<evidence type="ECO:0000259" key="7">
    <source>
        <dbReference type="PROSITE" id="PS51193"/>
    </source>
</evidence>
<organism evidence="8 9">
    <name type="scientific">Marinobacterium lutimaris</name>
    <dbReference type="NCBI Taxonomy" id="568106"/>
    <lineage>
        <taxon>Bacteria</taxon>
        <taxon>Pseudomonadati</taxon>
        <taxon>Pseudomonadota</taxon>
        <taxon>Gammaproteobacteria</taxon>
        <taxon>Oceanospirillales</taxon>
        <taxon>Oceanospirillaceae</taxon>
        <taxon>Marinobacterium</taxon>
    </lineage>
</organism>
<dbReference type="GO" id="GO:0043139">
    <property type="term" value="F:5'-3' DNA helicase activity"/>
    <property type="evidence" value="ECO:0007669"/>
    <property type="project" value="UniProtKB-UniRule"/>
</dbReference>
<feature type="domain" description="Helicase ATP-binding" evidence="7">
    <location>
        <begin position="15"/>
        <end position="315"/>
    </location>
</feature>
<protein>
    <recommendedName>
        <fullName evidence="6">ATP-dependent DNA helicase DinG</fullName>
        <ecNumber evidence="6">5.6.2.3</ecNumber>
    </recommendedName>
    <alternativeName>
        <fullName evidence="6">DNA 5'-3' helicase DinG</fullName>
    </alternativeName>
</protein>
<dbReference type="EC" id="5.6.2.3" evidence="6"/>
<feature type="binding site" evidence="6">
    <location>
        <position position="208"/>
    </location>
    <ligand>
        <name>[4Fe-4S] cluster</name>
        <dbReference type="ChEBI" id="CHEBI:49883"/>
    </ligand>
</feature>
<evidence type="ECO:0000313" key="8">
    <source>
        <dbReference type="EMBL" id="SEF76429.1"/>
    </source>
</evidence>
<dbReference type="Gene3D" id="3.40.50.300">
    <property type="entry name" value="P-loop containing nucleotide triphosphate hydrolases"/>
    <property type="match status" value="2"/>
</dbReference>
<feature type="binding site" evidence="6">
    <location>
        <position position="203"/>
    </location>
    <ligand>
        <name>[4Fe-4S] cluster</name>
        <dbReference type="ChEBI" id="CHEBI:49883"/>
    </ligand>
</feature>
<keyword evidence="6 8" id="KW-0347">Helicase</keyword>
<feature type="binding site" evidence="6">
    <location>
        <position position="129"/>
    </location>
    <ligand>
        <name>[4Fe-4S] cluster</name>
        <dbReference type="ChEBI" id="CHEBI:49883"/>
    </ligand>
</feature>
<keyword evidence="5 6" id="KW-0238">DNA-binding</keyword>
<dbReference type="GO" id="GO:0003677">
    <property type="term" value="F:DNA binding"/>
    <property type="evidence" value="ECO:0007669"/>
    <property type="project" value="UniProtKB-UniRule"/>
</dbReference>
<comment type="catalytic activity">
    <reaction evidence="6">
        <text>ATP + H2O = ADP + phosphate + H(+)</text>
        <dbReference type="Rhea" id="RHEA:13065"/>
        <dbReference type="ChEBI" id="CHEBI:15377"/>
        <dbReference type="ChEBI" id="CHEBI:15378"/>
        <dbReference type="ChEBI" id="CHEBI:30616"/>
        <dbReference type="ChEBI" id="CHEBI:43474"/>
        <dbReference type="ChEBI" id="CHEBI:456216"/>
        <dbReference type="EC" id="5.6.2.3"/>
    </reaction>
</comment>
<evidence type="ECO:0000256" key="2">
    <source>
        <dbReference type="ARBA" id="ARBA00022741"/>
    </source>
</evidence>
<proteinExistence type="inferred from homology"/>
<dbReference type="GO" id="GO:0009432">
    <property type="term" value="P:SOS response"/>
    <property type="evidence" value="ECO:0007669"/>
    <property type="project" value="TreeGrafter"/>
</dbReference>
<evidence type="ECO:0000256" key="5">
    <source>
        <dbReference type="ARBA" id="ARBA00023125"/>
    </source>
</evidence>
<dbReference type="Pfam" id="PF13307">
    <property type="entry name" value="Helicase_C_2"/>
    <property type="match status" value="1"/>
</dbReference>
<keyword evidence="1 6" id="KW-0004">4Fe-4S</keyword>
<dbReference type="SMART" id="SM00491">
    <property type="entry name" value="HELICc2"/>
    <property type="match status" value="1"/>
</dbReference>
<dbReference type="GO" id="GO:0005524">
    <property type="term" value="F:ATP binding"/>
    <property type="evidence" value="ECO:0007669"/>
    <property type="project" value="UniProtKB-UniRule"/>
</dbReference>
<dbReference type="PROSITE" id="PS51193">
    <property type="entry name" value="HELICASE_ATP_BIND_2"/>
    <property type="match status" value="1"/>
</dbReference>
<keyword evidence="6" id="KW-0411">Iron-sulfur</keyword>
<comment type="cofactor">
    <cofactor evidence="6">
        <name>[4Fe-4S] cluster</name>
        <dbReference type="ChEBI" id="CHEBI:49883"/>
    </cofactor>
    <text evidence="6">Binds 1 [4Fe-4S] cluster.</text>
</comment>
<reference evidence="8 9" key="1">
    <citation type="submission" date="2016-10" db="EMBL/GenBank/DDBJ databases">
        <authorList>
            <person name="de Groot N.N."/>
        </authorList>
    </citation>
    <scope>NUCLEOTIDE SEQUENCE [LARGE SCALE GENOMIC DNA]</scope>
    <source>
        <strain evidence="8 9">DSM 22012</strain>
    </source>
</reference>
<dbReference type="InterPro" id="IPR011545">
    <property type="entry name" value="DEAD/DEAH_box_helicase_dom"/>
</dbReference>
<dbReference type="AlphaFoldDB" id="A0A1H5UMY3"/>
<dbReference type="Pfam" id="PF00270">
    <property type="entry name" value="DEAD"/>
    <property type="match status" value="1"/>
</dbReference>
<keyword evidence="6" id="KW-0479">Metal-binding</keyword>
<dbReference type="InterPro" id="IPR027417">
    <property type="entry name" value="P-loop_NTPase"/>
</dbReference>
<keyword evidence="2 6" id="KW-0547">Nucleotide-binding</keyword>
<evidence type="ECO:0000256" key="1">
    <source>
        <dbReference type="ARBA" id="ARBA00022485"/>
    </source>
</evidence>
<dbReference type="RefSeq" id="WP_104001433.1">
    <property type="nucleotide sequence ID" value="NZ_FNVQ01000001.1"/>
</dbReference>
<comment type="function">
    <text evidence="6">DNA-dependent ATPase and 5'-3' DNA helicase. Unwinds D-loops, R-loops, forked DNA and G-quadruplex DNA.</text>
</comment>
<evidence type="ECO:0000256" key="6">
    <source>
        <dbReference type="HAMAP-Rule" id="MF_02205"/>
    </source>
</evidence>
<accession>A0A1H5UMY3</accession>
<dbReference type="PANTHER" id="PTHR11472">
    <property type="entry name" value="DNA REPAIR DEAD HELICASE RAD3/XP-D SUBFAMILY MEMBER"/>
    <property type="match status" value="1"/>
</dbReference>
<evidence type="ECO:0000313" key="9">
    <source>
        <dbReference type="Proteomes" id="UP000236745"/>
    </source>
</evidence>
<keyword evidence="6" id="KW-0413">Isomerase</keyword>
<gene>
    <name evidence="6" type="primary">dinG</name>
    <name evidence="8" type="ORF">SAMN05444390_101439</name>
</gene>
<keyword evidence="3 6" id="KW-0378">Hydrolase</keyword>
<dbReference type="InterPro" id="IPR045028">
    <property type="entry name" value="DinG/Rad3-like"/>
</dbReference>
<dbReference type="HAMAP" id="MF_02205">
    <property type="entry name" value="DinG_proteobact"/>
    <property type="match status" value="1"/>
</dbReference>
<sequence length="705" mass="77995">MLDKALKENIQSAYSRFLASKGLRARGAQKQMIAVIARGLAGIGCGEKGERLGEKHVTVVEAGTGTGKTIAYLLSVLPVAAARKKKVVLSTATVSLQEQLVNKDLPEVIEHAGISIDYQLAKGRGRYLCINKIEQHLERQGDLGQMALYEDEEAEVLDPATRALYRELVDKLASGRWDGDRDNLPDTLDDQIWRPLTSDHMQCSNRRCVNFSACPFYRSREQLDSVQLVVANHDLVLADLALGGGAILPDPADTIYIFDEGHHLADKASGHFAFSARLGASQKLLQGIPRKLGALVDEAGGAIALRDPSERLQRPVSDALLTLEQIDPTLHALFDSEEASTRVRFPQGRVPEALSLSCRDLTSASERVSQHLEQVVSVLREAMEGEIAEVDRALAERWYPQLGRLWGRVQQLSWLARSYATKDLEGRSPTARWVSRVDNNGLTDLEVRSAPVSSADTLKEHLWDVCFGAVVTSATLTALGRFDRQLEQLGLPADTLCERLQSPFDHYNKGVLEVPSMRTDPRDPQAHTEEVAEILTARLADTGAALVLFSSWRQMRTALERQPESIKNRVLAQGEQSRQEILRCHRQRVDAGEPSVIFGLASFAEGVDLPGGYLTEVIITKLPFGVPDDPVDATLAEWIEQQGGNAFSDWSVPTASMRLTQAVGRLLRTEEDSGRVVLLDRRVVTRRYGRQLLDSLPPFRREIAY</sequence>
<dbReference type="GO" id="GO:0006281">
    <property type="term" value="P:DNA repair"/>
    <property type="evidence" value="ECO:0007669"/>
    <property type="project" value="TreeGrafter"/>
</dbReference>
<keyword evidence="4 6" id="KW-0067">ATP-binding</keyword>
<dbReference type="OrthoDB" id="9805194at2"/>
<dbReference type="SUPFAM" id="SSF52540">
    <property type="entry name" value="P-loop containing nucleoside triphosphate hydrolases"/>
    <property type="match status" value="2"/>
</dbReference>
<name>A0A1H5UMY3_9GAMM</name>
<dbReference type="NCBIfam" id="NF008729">
    <property type="entry name" value="PRK11747.1"/>
    <property type="match status" value="1"/>
</dbReference>
<feature type="binding site" evidence="6">
    <location>
        <position position="214"/>
    </location>
    <ligand>
        <name>[4Fe-4S] cluster</name>
        <dbReference type="ChEBI" id="CHEBI:49883"/>
    </ligand>
</feature>
<dbReference type="EMBL" id="FNVQ01000001">
    <property type="protein sequence ID" value="SEF76429.1"/>
    <property type="molecule type" value="Genomic_DNA"/>
</dbReference>
<dbReference type="InterPro" id="IPR006555">
    <property type="entry name" value="ATP-dep_Helicase_C"/>
</dbReference>
<comment type="similarity">
    <text evidence="6">Belongs to the helicase family. DinG subfamily. Type 1 sub-subfamily.</text>
</comment>
<dbReference type="Proteomes" id="UP000236745">
    <property type="component" value="Unassembled WGS sequence"/>
</dbReference>
<keyword evidence="9" id="KW-1185">Reference proteome</keyword>
<dbReference type="InterPro" id="IPR014013">
    <property type="entry name" value="Helic_SF1/SF2_ATP-bd_DinG/Rad3"/>
</dbReference>
<dbReference type="GO" id="GO:0046872">
    <property type="term" value="F:metal ion binding"/>
    <property type="evidence" value="ECO:0007669"/>
    <property type="project" value="UniProtKB-KW"/>
</dbReference>
<dbReference type="PANTHER" id="PTHR11472:SF59">
    <property type="entry name" value="ATP-DEPENDENT DNA HELICASE DING"/>
    <property type="match status" value="1"/>
</dbReference>
<dbReference type="GO" id="GO:0033677">
    <property type="term" value="F:DNA/RNA helicase activity"/>
    <property type="evidence" value="ECO:0007669"/>
    <property type="project" value="TreeGrafter"/>
</dbReference>
<dbReference type="InterPro" id="IPR039000">
    <property type="entry name" value="DinG_proteobact"/>
</dbReference>
<dbReference type="GO" id="GO:0051539">
    <property type="term" value="F:4 iron, 4 sulfur cluster binding"/>
    <property type="evidence" value="ECO:0007669"/>
    <property type="project" value="UniProtKB-UniRule"/>
</dbReference>
<keyword evidence="6" id="KW-0408">Iron</keyword>
<evidence type="ECO:0000256" key="3">
    <source>
        <dbReference type="ARBA" id="ARBA00022801"/>
    </source>
</evidence>
<dbReference type="GO" id="GO:0016887">
    <property type="term" value="F:ATP hydrolysis activity"/>
    <property type="evidence" value="ECO:0007669"/>
    <property type="project" value="RHEA"/>
</dbReference>
<evidence type="ECO:0000256" key="4">
    <source>
        <dbReference type="ARBA" id="ARBA00022840"/>
    </source>
</evidence>